<dbReference type="EMBL" id="JBHTLM010000012">
    <property type="protein sequence ID" value="MFD1177886.1"/>
    <property type="molecule type" value="Genomic_DNA"/>
</dbReference>
<accession>A0ABW3S0F8</accession>
<dbReference type="NCBIfam" id="NF047446">
    <property type="entry name" value="barrel_OmpL47"/>
    <property type="match status" value="1"/>
</dbReference>
<dbReference type="RefSeq" id="WP_379320334.1">
    <property type="nucleotide sequence ID" value="NZ_JBHTLM010000012.1"/>
</dbReference>
<feature type="domain" description="SLH" evidence="2">
    <location>
        <begin position="1404"/>
        <end position="1457"/>
    </location>
</feature>
<proteinExistence type="predicted"/>
<evidence type="ECO:0000259" key="2">
    <source>
        <dbReference type="PROSITE" id="PS51272"/>
    </source>
</evidence>
<keyword evidence="1" id="KW-0732">Signal</keyword>
<dbReference type="InterPro" id="IPR051465">
    <property type="entry name" value="Cell_Envelope_Struct_Comp"/>
</dbReference>
<name>A0ABW3S0F8_9BACL</name>
<dbReference type="InterPro" id="IPR011493">
    <property type="entry name" value="GLUG"/>
</dbReference>
<reference evidence="4" key="1">
    <citation type="journal article" date="2019" name="Int. J. Syst. Evol. Microbiol.">
        <title>The Global Catalogue of Microorganisms (GCM) 10K type strain sequencing project: providing services to taxonomists for standard genome sequencing and annotation.</title>
        <authorList>
            <consortium name="The Broad Institute Genomics Platform"/>
            <consortium name="The Broad Institute Genome Sequencing Center for Infectious Disease"/>
            <person name="Wu L."/>
            <person name="Ma J."/>
        </authorList>
    </citation>
    <scope>NUCLEOTIDE SEQUENCE [LARGE SCALE GENOMIC DNA]</scope>
    <source>
        <strain evidence="4">CCUG 59189</strain>
    </source>
</reference>
<keyword evidence="4" id="KW-1185">Reference proteome</keyword>
<dbReference type="PANTHER" id="PTHR43308:SF5">
    <property type="entry name" value="S-LAYER PROTEIN _ PEPTIDOGLYCAN ENDO-BETA-N-ACETYLGLUCOSAMINIDASE"/>
    <property type="match status" value="1"/>
</dbReference>
<gene>
    <name evidence="3" type="ORF">ACFQ3W_16470</name>
</gene>
<protein>
    <submittedName>
        <fullName evidence="3">S-layer homology domain-containing protein</fullName>
    </submittedName>
</protein>
<feature type="domain" description="SLH" evidence="2">
    <location>
        <begin position="1340"/>
        <end position="1403"/>
    </location>
</feature>
<evidence type="ECO:0000313" key="4">
    <source>
        <dbReference type="Proteomes" id="UP001597262"/>
    </source>
</evidence>
<comment type="caution">
    <text evidence="3">The sequence shown here is derived from an EMBL/GenBank/DDBJ whole genome shotgun (WGS) entry which is preliminary data.</text>
</comment>
<dbReference type="Gene3D" id="2.160.20.110">
    <property type="match status" value="4"/>
</dbReference>
<dbReference type="Pfam" id="PF00395">
    <property type="entry name" value="SLH"/>
    <property type="match status" value="3"/>
</dbReference>
<evidence type="ECO:0000313" key="3">
    <source>
        <dbReference type="EMBL" id="MFD1177886.1"/>
    </source>
</evidence>
<evidence type="ECO:0000256" key="1">
    <source>
        <dbReference type="SAM" id="SignalP"/>
    </source>
</evidence>
<feature type="domain" description="SLH" evidence="2">
    <location>
        <begin position="1282"/>
        <end position="1339"/>
    </location>
</feature>
<organism evidence="3 4">
    <name type="scientific">Paenibacillus puldeungensis</name>
    <dbReference type="NCBI Taxonomy" id="696536"/>
    <lineage>
        <taxon>Bacteria</taxon>
        <taxon>Bacillati</taxon>
        <taxon>Bacillota</taxon>
        <taxon>Bacilli</taxon>
        <taxon>Bacillales</taxon>
        <taxon>Paenibacillaceae</taxon>
        <taxon>Paenibacillus</taxon>
    </lineage>
</organism>
<dbReference type="Pfam" id="PF07581">
    <property type="entry name" value="Glug"/>
    <property type="match status" value="1"/>
</dbReference>
<dbReference type="InterPro" id="IPR001119">
    <property type="entry name" value="SLH_dom"/>
</dbReference>
<dbReference type="Proteomes" id="UP001597262">
    <property type="component" value="Unassembled WGS sequence"/>
</dbReference>
<dbReference type="InterPro" id="IPR058094">
    <property type="entry name" value="Ig-like_OmpL47-like"/>
</dbReference>
<dbReference type="PROSITE" id="PS51272">
    <property type="entry name" value="SLH"/>
    <property type="match status" value="3"/>
</dbReference>
<dbReference type="Pfam" id="PF12245">
    <property type="entry name" value="Big_3_2"/>
    <property type="match status" value="1"/>
</dbReference>
<feature type="chain" id="PRO_5046165220" evidence="1">
    <location>
        <begin position="25"/>
        <end position="1457"/>
    </location>
</feature>
<dbReference type="PANTHER" id="PTHR43308">
    <property type="entry name" value="OUTER MEMBRANE PROTEIN ALPHA-RELATED"/>
    <property type="match status" value="1"/>
</dbReference>
<dbReference type="InterPro" id="IPR022038">
    <property type="entry name" value="Ig-like_bact"/>
</dbReference>
<feature type="signal peptide" evidence="1">
    <location>
        <begin position="1"/>
        <end position="24"/>
    </location>
</feature>
<sequence length="1457" mass="153844">MKRAIFAFFAFVLGAGILPIQSFAAGNAGMSGDGSAGNPYVIMTLQQLDAVRNDLNAHYILGADIDATETVSWNDGSGFAPVGSYASDGNSHPFTGVFDGQGHVIRNLTMNWPDNNSTGLFANISEDGVVRNVGLEGGSITGGLSFTGSLAGMNYGSLERSYSSAKVSGKNVVGGLVGYNHIQGKVTYAHANAVVSGNSFIGGLVGRNDGGIEFSDASGDVNGDGYVGGLVGNSEGGEISQSYATGNVEGNVNVGGLIGIKLSGSVNNAYAIGNVTGQSAVGGLVGNTVDFGPITASYATGAVTGNSYVGGLIGSNNGVDLVASYWDTETTGQSNACGYDLDGLCKMSSGLSTQQAINQSSYMGWDFTNMWFMVPGSRPFLRSEWSNEIRNGHQLQLMQLNPAAGYKLMEDIDLGKVLKDHSRSDLWTTTSEIGLGFVPITSDFAGKLDGQGHTISGLYTNVGIGLLMNVGLFSRIAGGEVRDLQIKDSEVKGGTQTGMLAGEIGSGAQIQNVHVTGWVQGMDHAGGFVGKNSGKISGSSANVQVQGSSEVGGLVGDNSIGGFIEDSYAAGTVKGGYKVGGLVGVNDPMCQIKRSFADADVSGISFVGGLIGRNEGGIVIDTYATGPTSGNDEIGGLVGRNTGSVANSYAVGSVTGNMITGGLIGRQFGFISTSFYNKETTGQSDTGENRGVLLSTAEMKQNVTYGSTWDFGGTWRLEEGKTYPVLQGIEASLTSDAAPPTVVSAKVEGEHLKRIILSFDEDIQITNGDGVSVTKDGNLVSITGAQIIGTKALSLLTGEKFEMGQQILVSYDEKKGNITDMAGNRMLSFSDRSAEIIPPPDKTPPSITVTMTKADGSVYVDREWTNQSIRVSAEAADESSVTTLTYSLDNGVNYSPYLSEIVFSDDGIHTISFKAVDQAGNEKVEQRTVCISKGGMKLTPIIVKADGSAYTSGEWTNKSVTVSVYAETGIGELSRLTYQLNGGKAQAYENKTLLEVSGEGSNTLLFEAIDKAGNKLALELLVKIDKTSPAVVIEPNGSEQLSLSANSKVTVQDTGSGTNTDSLQYAWSTESSIPAAGWAKFSEGATLSKNGADGDWYLHIKAQDLAGNEQIITSYRFRLTARQPSQPITSPGESGSGSVDRSLPSNTYLVGLDGKTIDFEGGQIVIPAGAFQRPFYLTVHYINDMERLSLPEVDRVSSPVVEFSKDVPGDFEKDVTVKMRFNAVDLLKERDELWLARFDTATKRWVAADQLAVDWVKGLNSGTTRQLSKFVILSKPKEVNKGQVVPFTDVTGHWVQPYIEALAKKGALTGYANGSFKPNQEISRAEFASMLVKTLGLASQGNYAFADTENHWAKEFISTAYAAGILQGHTPNTFAPDDLITREQMAVMVVKALKLGENSAANTFSDINQTAVWAKEAVLTASAYGVIDGYEDHTFRPQAHATRAEAITLIWRILAKK</sequence>